<dbReference type="InterPro" id="IPR005119">
    <property type="entry name" value="LysR_subst-bd"/>
</dbReference>
<reference evidence="6" key="1">
    <citation type="submission" date="2020-10" db="EMBL/GenBank/DDBJ databases">
        <title>Connecting structure to function with the recovery of over 1000 high-quality activated sludge metagenome-assembled genomes encoding full-length rRNA genes using long-read sequencing.</title>
        <authorList>
            <person name="Singleton C.M."/>
            <person name="Petriglieri F."/>
            <person name="Kristensen J.M."/>
            <person name="Kirkegaard R.H."/>
            <person name="Michaelsen T.Y."/>
            <person name="Andersen M.H."/>
            <person name="Karst S.M."/>
            <person name="Dueholm M.S."/>
            <person name="Nielsen P.H."/>
            <person name="Albertsen M."/>
        </authorList>
    </citation>
    <scope>NUCLEOTIDE SEQUENCE</scope>
    <source>
        <strain evidence="6">Hirt_18-Q3-R61-65_BATAC.395</strain>
    </source>
</reference>
<dbReference type="PANTHER" id="PTHR30537:SF26">
    <property type="entry name" value="GLYCINE CLEAVAGE SYSTEM TRANSCRIPTIONAL ACTIVATOR"/>
    <property type="match status" value="1"/>
</dbReference>
<dbReference type="EMBL" id="JADJUC010000001">
    <property type="protein sequence ID" value="MBK8522844.1"/>
    <property type="molecule type" value="Genomic_DNA"/>
</dbReference>
<proteinExistence type="inferred from homology"/>
<evidence type="ECO:0000256" key="3">
    <source>
        <dbReference type="ARBA" id="ARBA00023125"/>
    </source>
</evidence>
<comment type="caution">
    <text evidence="6">The sequence shown here is derived from an EMBL/GenBank/DDBJ whole genome shotgun (WGS) entry which is preliminary data.</text>
</comment>
<keyword evidence="2" id="KW-0805">Transcription regulation</keyword>
<dbReference type="FunFam" id="1.10.10.10:FF:000038">
    <property type="entry name" value="Glycine cleavage system transcriptional activator"/>
    <property type="match status" value="1"/>
</dbReference>
<keyword evidence="3" id="KW-0238">DNA-binding</keyword>
<dbReference type="Gene3D" id="1.10.10.10">
    <property type="entry name" value="Winged helix-like DNA-binding domain superfamily/Winged helix DNA-binding domain"/>
    <property type="match status" value="1"/>
</dbReference>
<gene>
    <name evidence="6" type="ORF">IPL58_01120</name>
</gene>
<dbReference type="Pfam" id="PF00126">
    <property type="entry name" value="HTH_1"/>
    <property type="match status" value="1"/>
</dbReference>
<dbReference type="PANTHER" id="PTHR30537">
    <property type="entry name" value="HTH-TYPE TRANSCRIPTIONAL REGULATOR"/>
    <property type="match status" value="1"/>
</dbReference>
<evidence type="ECO:0000256" key="1">
    <source>
        <dbReference type="ARBA" id="ARBA00009437"/>
    </source>
</evidence>
<dbReference type="SUPFAM" id="SSF53850">
    <property type="entry name" value="Periplasmic binding protein-like II"/>
    <property type="match status" value="1"/>
</dbReference>
<evidence type="ECO:0000313" key="6">
    <source>
        <dbReference type="EMBL" id="MBK8522844.1"/>
    </source>
</evidence>
<dbReference type="CDD" id="cd08432">
    <property type="entry name" value="PBP2_GcdR_TrpI_HvrB_AmpR_like"/>
    <property type="match status" value="1"/>
</dbReference>
<comment type="similarity">
    <text evidence="1">Belongs to the LysR transcriptional regulatory family.</text>
</comment>
<dbReference type="GO" id="GO:0043565">
    <property type="term" value="F:sequence-specific DNA binding"/>
    <property type="evidence" value="ECO:0007669"/>
    <property type="project" value="TreeGrafter"/>
</dbReference>
<dbReference type="GO" id="GO:0006351">
    <property type="term" value="P:DNA-templated transcription"/>
    <property type="evidence" value="ECO:0007669"/>
    <property type="project" value="TreeGrafter"/>
</dbReference>
<accession>A0A9D7JY16</accession>
<sequence length="319" mass="35633">MNKPIDARINERNRRLPSLDPLKGFESAARHLSFTLAAAELHLTQSAISRQIQTLEDQLGVRLFHREVRRLRLTNEGEALQRVVGEMLARLAEVCSGFRAAQRRPQVNLTAAVGIASLWLVPRLASFQQTQPDVDVRISADNRVVDLEREGFDVALRYLAADQASPGATLLFEEEVFPVAAPQLAARLPKRLSAEDFSQVVLLAYDDDRAAPWFSWEPWLLGLGLAGAKPKAVLRFNQYDQIMRAAEDGQGVALGRGPLVVRALAEGRLKALAVKREKMPARGYYLVRAAASGRPEVDCFFKWLQREAEQTVRQMQATQ</sequence>
<dbReference type="InterPro" id="IPR000847">
    <property type="entry name" value="LysR_HTH_N"/>
</dbReference>
<dbReference type="InterPro" id="IPR036388">
    <property type="entry name" value="WH-like_DNA-bd_sf"/>
</dbReference>
<dbReference type="AlphaFoldDB" id="A0A9D7JY16"/>
<dbReference type="SUPFAM" id="SSF46785">
    <property type="entry name" value="Winged helix' DNA-binding domain"/>
    <property type="match status" value="1"/>
</dbReference>
<keyword evidence="4" id="KW-0804">Transcription</keyword>
<dbReference type="PROSITE" id="PS50931">
    <property type="entry name" value="HTH_LYSR"/>
    <property type="match status" value="1"/>
</dbReference>
<evidence type="ECO:0000259" key="5">
    <source>
        <dbReference type="PROSITE" id="PS50931"/>
    </source>
</evidence>
<organism evidence="6 7">
    <name type="scientific">Candidatus Proximibacter danicus</name>
    <dbReference type="NCBI Taxonomy" id="2954365"/>
    <lineage>
        <taxon>Bacteria</taxon>
        <taxon>Pseudomonadati</taxon>
        <taxon>Pseudomonadota</taxon>
        <taxon>Betaproteobacteria</taxon>
        <taxon>Candidatus Proximibacter</taxon>
    </lineage>
</organism>
<name>A0A9D7JY16_9PROT</name>
<dbReference type="InterPro" id="IPR036390">
    <property type="entry name" value="WH_DNA-bd_sf"/>
</dbReference>
<feature type="domain" description="HTH lysR-type" evidence="5">
    <location>
        <begin position="17"/>
        <end position="74"/>
    </location>
</feature>
<dbReference type="Pfam" id="PF03466">
    <property type="entry name" value="LysR_substrate"/>
    <property type="match status" value="1"/>
</dbReference>
<evidence type="ECO:0000256" key="4">
    <source>
        <dbReference type="ARBA" id="ARBA00023163"/>
    </source>
</evidence>
<protein>
    <submittedName>
        <fullName evidence="6">LysR family transcriptional regulator</fullName>
    </submittedName>
</protein>
<evidence type="ECO:0000256" key="2">
    <source>
        <dbReference type="ARBA" id="ARBA00023015"/>
    </source>
</evidence>
<dbReference type="GO" id="GO:0003700">
    <property type="term" value="F:DNA-binding transcription factor activity"/>
    <property type="evidence" value="ECO:0007669"/>
    <property type="project" value="InterPro"/>
</dbReference>
<dbReference type="InterPro" id="IPR058163">
    <property type="entry name" value="LysR-type_TF_proteobact-type"/>
</dbReference>
<dbReference type="Proteomes" id="UP000886689">
    <property type="component" value="Unassembled WGS sequence"/>
</dbReference>
<evidence type="ECO:0000313" key="7">
    <source>
        <dbReference type="Proteomes" id="UP000886689"/>
    </source>
</evidence>
<dbReference type="PRINTS" id="PR00039">
    <property type="entry name" value="HTHLYSR"/>
</dbReference>
<dbReference type="Gene3D" id="3.40.190.10">
    <property type="entry name" value="Periplasmic binding protein-like II"/>
    <property type="match status" value="2"/>
</dbReference>